<organism evidence="1 2">
    <name type="scientific">Phormidium pseudopriestleyi FRX01</name>
    <dbReference type="NCBI Taxonomy" id="1759528"/>
    <lineage>
        <taxon>Bacteria</taxon>
        <taxon>Bacillati</taxon>
        <taxon>Cyanobacteriota</taxon>
        <taxon>Cyanophyceae</taxon>
        <taxon>Oscillatoriophycideae</taxon>
        <taxon>Oscillatoriales</taxon>
        <taxon>Oscillatoriaceae</taxon>
        <taxon>Phormidium</taxon>
    </lineage>
</organism>
<name>A0ABS3FPW1_9CYAN</name>
<dbReference type="Proteomes" id="UP000664844">
    <property type="component" value="Unassembled WGS sequence"/>
</dbReference>
<dbReference type="RefSeq" id="WP_207087457.1">
    <property type="nucleotide sequence ID" value="NZ_JAFLQW010000203.1"/>
</dbReference>
<evidence type="ECO:0008006" key="3">
    <source>
        <dbReference type="Google" id="ProtNLM"/>
    </source>
</evidence>
<comment type="caution">
    <text evidence="1">The sequence shown here is derived from an EMBL/GenBank/DDBJ whole genome shotgun (WGS) entry which is preliminary data.</text>
</comment>
<gene>
    <name evidence="1" type="ORF">J0895_07345</name>
</gene>
<evidence type="ECO:0000313" key="1">
    <source>
        <dbReference type="EMBL" id="MBO0348917.1"/>
    </source>
</evidence>
<sequence>MNLLFANIGTSDLAIRFYQPQGPDYYLPIDFLSEPNLPQQVNTLSPEFQKIWKEQKAAIDNFFYTELGFPQSVKRNSRCLTAKLLECYRMAPSNWHDRLAFVRILGVLQKAATTQPPVSKAYIFITNQKTRLNRNGHDKDTIYLVRLLQNWLRYDSRQPQPKFANFPKLVPVRIPPTENPSDLEVMLRVYEQAIATIIKAEQPNPSSDIVLVSIKGGTPQMGTALQLQSIDSGFPNIIFVDPQLSINSVLQGQPSQCKLTLYWRHLKSQKYRTIRQLLERWDFDGAISILQDWQNNLKLLPAEVRTLVDLSEVETSSNLAITALKLGLCLFNFDRQGAETILKNASPELASLSHLTQNYHSWLNLYAHCQIYWQLNQVANFLWCLSSFWEDVVNYLVMALGGRRYFLPENTTGMLERWNLVDPSNIEPDIWKILIEHDDKLKKHDFSQGKKFSLNMRRFTKRYLAEAIVRHNQGNIQEWEKIEQGLKQLNYWVEKRNDLIHRIKGASQETMHEMLAADRKLKIKEAQKASEVDLILETMQTLCLSVFRLLNQPPSPGVDPNSDGVYYIYSDIVDWVNQQLDE</sequence>
<evidence type="ECO:0000313" key="2">
    <source>
        <dbReference type="Proteomes" id="UP000664844"/>
    </source>
</evidence>
<keyword evidence="2" id="KW-1185">Reference proteome</keyword>
<protein>
    <recommendedName>
        <fullName evidence="3">CRISPR-associated protein</fullName>
    </recommendedName>
</protein>
<dbReference type="EMBL" id="JAFLQW010000203">
    <property type="protein sequence ID" value="MBO0348917.1"/>
    <property type="molecule type" value="Genomic_DNA"/>
</dbReference>
<proteinExistence type="predicted"/>
<accession>A0ABS3FPW1</accession>
<reference evidence="1 2" key="1">
    <citation type="submission" date="2021-03" db="EMBL/GenBank/DDBJ databases">
        <title>Metabolic Capacity of the Antarctic Cyanobacterium Phormidium pseudopriestleyi that Sustains Oxygenic Photosynthesis in the Presence of Hydrogen Sulfide.</title>
        <authorList>
            <person name="Lumian J.E."/>
            <person name="Jungblut A.D."/>
            <person name="Dillon M.L."/>
            <person name="Hawes I."/>
            <person name="Doran P.T."/>
            <person name="Mackey T.J."/>
            <person name="Dick G.J."/>
            <person name="Grettenberger C.L."/>
            <person name="Sumner D.Y."/>
        </authorList>
    </citation>
    <scope>NUCLEOTIDE SEQUENCE [LARGE SCALE GENOMIC DNA]</scope>
    <source>
        <strain evidence="1 2">FRX01</strain>
    </source>
</reference>